<accession>X1M207</accession>
<dbReference type="SUPFAM" id="SSF51717">
    <property type="entry name" value="Dihydropteroate synthetase-like"/>
    <property type="match status" value="1"/>
</dbReference>
<dbReference type="InterPro" id="IPR016041">
    <property type="entry name" value="Ac-CoA_synth_d_su_TIM-brl"/>
</dbReference>
<reference evidence="2" key="1">
    <citation type="journal article" date="2014" name="Front. Microbiol.">
        <title>High frequency of phylogenetically diverse reductive dehalogenase-homologous genes in deep subseafloor sedimentary metagenomes.</title>
        <authorList>
            <person name="Kawai M."/>
            <person name="Futagami T."/>
            <person name="Toyoda A."/>
            <person name="Takaki Y."/>
            <person name="Nishi S."/>
            <person name="Hori S."/>
            <person name="Arai W."/>
            <person name="Tsubouchi T."/>
            <person name="Morono Y."/>
            <person name="Uchiyama I."/>
            <person name="Ito T."/>
            <person name="Fujiyama A."/>
            <person name="Inagaki F."/>
            <person name="Takami H."/>
        </authorList>
    </citation>
    <scope>NUCLEOTIDE SEQUENCE</scope>
    <source>
        <strain evidence="2">Expedition CK06-06</strain>
    </source>
</reference>
<dbReference type="Pfam" id="PF03599">
    <property type="entry name" value="CdhD"/>
    <property type="match status" value="1"/>
</dbReference>
<dbReference type="InterPro" id="IPR051069">
    <property type="entry name" value="ACDS_complex_subunit"/>
</dbReference>
<dbReference type="PANTHER" id="PTHR36214:SF3">
    <property type="entry name" value="ACETYL-COA DECARBONYLASE_SYNTHASE COMPLEX SUBUNIT GAMMA"/>
    <property type="match status" value="1"/>
</dbReference>
<feature type="domain" description="CO dehydrogenase/acetyl-CoA synthase delta subunit TIM barrel" evidence="1">
    <location>
        <begin position="2"/>
        <end position="136"/>
    </location>
</feature>
<dbReference type="EMBL" id="BARV01010153">
    <property type="protein sequence ID" value="GAI08705.1"/>
    <property type="molecule type" value="Genomic_DNA"/>
</dbReference>
<dbReference type="InterPro" id="IPR011005">
    <property type="entry name" value="Dihydropteroate_synth-like_sf"/>
</dbReference>
<gene>
    <name evidence="2" type="ORF">S06H3_19766</name>
</gene>
<protein>
    <recommendedName>
        <fullName evidence="1">CO dehydrogenase/acetyl-CoA synthase delta subunit TIM barrel domain-containing protein</fullName>
    </recommendedName>
</protein>
<dbReference type="Gene3D" id="3.20.20.20">
    <property type="entry name" value="Dihydropteroate synthase-like"/>
    <property type="match status" value="1"/>
</dbReference>
<comment type="caution">
    <text evidence="2">The sequence shown here is derived from an EMBL/GenBank/DDBJ whole genome shotgun (WGS) entry which is preliminary data.</text>
</comment>
<evidence type="ECO:0000313" key="2">
    <source>
        <dbReference type="EMBL" id="GAI08705.1"/>
    </source>
</evidence>
<name>X1M207_9ZZZZ</name>
<dbReference type="AlphaFoldDB" id="X1M207"/>
<proteinExistence type="predicted"/>
<organism evidence="2">
    <name type="scientific">marine sediment metagenome</name>
    <dbReference type="NCBI Taxonomy" id="412755"/>
    <lineage>
        <taxon>unclassified sequences</taxon>
        <taxon>metagenomes</taxon>
        <taxon>ecological metagenomes</taxon>
    </lineage>
</organism>
<evidence type="ECO:0000259" key="1">
    <source>
        <dbReference type="Pfam" id="PF03599"/>
    </source>
</evidence>
<sequence>KRFENPNGFALLITDTMDESEVDARLERFKQLEYERIGLTLRPELIAVKDESGDASKFEALVNKVKQASDGSIILMSSNPDILAAGLKACADRKPLIYAATKDNLEAVASLAKGDSCPVAVKASSLEELADIVLSMTNETGGTQSTTDSTSQSSKLHATGGHPGIFPIYRHYPVAQGEDSRHALTAAAGGHRVMHYTIHIIMV</sequence>
<dbReference type="PANTHER" id="PTHR36214">
    <property type="match status" value="1"/>
</dbReference>
<feature type="non-terminal residue" evidence="2">
    <location>
        <position position="1"/>
    </location>
</feature>